<dbReference type="Pfam" id="PF08486">
    <property type="entry name" value="SpoIID"/>
    <property type="match status" value="1"/>
</dbReference>
<evidence type="ECO:0000259" key="1">
    <source>
        <dbReference type="PROSITE" id="PS51724"/>
    </source>
</evidence>
<comment type="caution">
    <text evidence="2">The sequence shown here is derived from an EMBL/GenBank/DDBJ whole genome shotgun (WGS) entry which is preliminary data.</text>
</comment>
<dbReference type="PANTHER" id="PTHR30032">
    <property type="entry name" value="N-ACETYLMURAMOYL-L-ALANINE AMIDASE-RELATED"/>
    <property type="match status" value="1"/>
</dbReference>
<proteinExistence type="predicted"/>
<accession>A0A4Y8M6Y7</accession>
<keyword evidence="3" id="KW-1185">Reference proteome</keyword>
<sequence>MEENSMTPHAKRAYSRLFLFIVLIAAIVSSSSRIIVHAAVKVPDTIRVAFFINLGANKYQLLTSAATLQSAGGLNLVWRDPKVSLPAGSIPAGQSVRFAMDGYRVLILETAELNAAISVLKKVQASSSAAFVTQLSKNGKTVYQVTEGNYSSAAGANSALTKWTNAGVASGIQTLLSPRIAGPWAVEAGPYASVAEAKATADQIGNSSGLDAFPALKPIDGTLNYVVRIGQETDSSVLAAVQQAASAAGALNVRVPAAGEPYAAIRNDMTYNGSANKPVPLYAIPSGAGAVLRAEPAGAGGIQLIERSKRTYRGNMEMSVLNQSLAVVNEVDFEQYLYSVVGAEIGSKWPIEAQKAQAVAARSYALSSGMGYQIAHVVDTTLSQAYYGIGYENANATAGVNQTAGEVLTMGGKAVKAVFSSNSGGITADSKIEIWGGDNSYLASAVPSPDEGPQNGRLDWYHVALPSGQAGYIRSDLLADSGQDHANGAKLLRVTGDGTAVRSSPRVVSTVEPIARIGSGTLVVELGKVAEYSDYSWIEAPMTPEQLLASINKRAKNDITGPLLTLEVSKTGPSGRATEIKANGIAVNVGVPDNLRGALNGLKSTLINIEETGRFTILNGSEEQREIHGQTGSLHVIGGDGQAEAISGPNLYIMDGNGQLRAATSTPKFVISGKGFGHGVGMSQWGAKALAEQGYDYQYILKYYYKNVLIEKDA</sequence>
<dbReference type="OrthoDB" id="9794671at2"/>
<reference evidence="2 3" key="1">
    <citation type="submission" date="2019-03" db="EMBL/GenBank/DDBJ databases">
        <title>Cohnella endophytica sp. nov., a novel endophytic bacterium isolated from bark of Sonneratia apetala.</title>
        <authorList>
            <person name="Tuo L."/>
        </authorList>
    </citation>
    <scope>NUCLEOTIDE SEQUENCE [LARGE SCALE GENOMIC DNA]</scope>
    <source>
        <strain evidence="2 3">CCTCC AB 208254</strain>
    </source>
</reference>
<dbReference type="GO" id="GO:0042834">
    <property type="term" value="F:peptidoglycan binding"/>
    <property type="evidence" value="ECO:0007669"/>
    <property type="project" value="InterPro"/>
</dbReference>
<dbReference type="InterPro" id="IPR013693">
    <property type="entry name" value="SpoIID/LytB_N"/>
</dbReference>
<dbReference type="InterPro" id="IPR013486">
    <property type="entry name" value="SpoIID/LytB"/>
</dbReference>
<name>A0A4Y8M6Y7_9BACL</name>
<dbReference type="AlphaFoldDB" id="A0A4Y8M6Y7"/>
<evidence type="ECO:0000313" key="3">
    <source>
        <dbReference type="Proteomes" id="UP000297900"/>
    </source>
</evidence>
<evidence type="ECO:0000313" key="2">
    <source>
        <dbReference type="EMBL" id="TFE30721.1"/>
    </source>
</evidence>
<dbReference type="Proteomes" id="UP000297900">
    <property type="component" value="Unassembled WGS sequence"/>
</dbReference>
<dbReference type="GO" id="GO:0030435">
    <property type="term" value="P:sporulation resulting in formation of a cellular spore"/>
    <property type="evidence" value="ECO:0007669"/>
    <property type="project" value="InterPro"/>
</dbReference>
<organism evidence="2 3">
    <name type="scientific">Cohnella luojiensis</name>
    <dbReference type="NCBI Taxonomy" id="652876"/>
    <lineage>
        <taxon>Bacteria</taxon>
        <taxon>Bacillati</taxon>
        <taxon>Bacillota</taxon>
        <taxon>Bacilli</taxon>
        <taxon>Bacillales</taxon>
        <taxon>Paenibacillaceae</taxon>
        <taxon>Cohnella</taxon>
    </lineage>
</organism>
<dbReference type="InterPro" id="IPR051922">
    <property type="entry name" value="Bact_Sporulation_Assoc"/>
</dbReference>
<dbReference type="NCBIfam" id="TIGR02669">
    <property type="entry name" value="SpoIID_LytB"/>
    <property type="match status" value="1"/>
</dbReference>
<dbReference type="EMBL" id="SOMN01000002">
    <property type="protein sequence ID" value="TFE30721.1"/>
    <property type="molecule type" value="Genomic_DNA"/>
</dbReference>
<dbReference type="GO" id="GO:0030288">
    <property type="term" value="C:outer membrane-bounded periplasmic space"/>
    <property type="evidence" value="ECO:0007669"/>
    <property type="project" value="TreeGrafter"/>
</dbReference>
<dbReference type="PANTHER" id="PTHR30032:SF4">
    <property type="entry name" value="AMIDASE ENHANCER"/>
    <property type="match status" value="1"/>
</dbReference>
<gene>
    <name evidence="2" type="ORF">E2980_02760</name>
</gene>
<dbReference type="PROSITE" id="PS51724">
    <property type="entry name" value="SPOR"/>
    <property type="match status" value="1"/>
</dbReference>
<dbReference type="InterPro" id="IPR007730">
    <property type="entry name" value="SPOR-like_dom"/>
</dbReference>
<feature type="domain" description="SPOR" evidence="1">
    <location>
        <begin position="137"/>
        <end position="217"/>
    </location>
</feature>
<protein>
    <submittedName>
        <fullName evidence="2">SpoIID/LytB domain-containing protein</fullName>
    </submittedName>
</protein>